<keyword evidence="2" id="KW-1185">Reference proteome</keyword>
<organism evidence="1 2">
    <name type="scientific">Nonomuraea soli</name>
    <dbReference type="NCBI Taxonomy" id="1032476"/>
    <lineage>
        <taxon>Bacteria</taxon>
        <taxon>Bacillati</taxon>
        <taxon>Actinomycetota</taxon>
        <taxon>Actinomycetes</taxon>
        <taxon>Streptosporangiales</taxon>
        <taxon>Streptosporangiaceae</taxon>
        <taxon>Nonomuraea</taxon>
    </lineage>
</organism>
<comment type="caution">
    <text evidence="1">The sequence shown here is derived from an EMBL/GenBank/DDBJ whole genome shotgun (WGS) entry which is preliminary data.</text>
</comment>
<evidence type="ECO:0000313" key="1">
    <source>
        <dbReference type="EMBL" id="MBA2892709.1"/>
    </source>
</evidence>
<proteinExistence type="predicted"/>
<dbReference type="RefSeq" id="WP_181611446.1">
    <property type="nucleotide sequence ID" value="NZ_BAABAM010000003.1"/>
</dbReference>
<dbReference type="EMBL" id="JACDUR010000004">
    <property type="protein sequence ID" value="MBA2892709.1"/>
    <property type="molecule type" value="Genomic_DNA"/>
</dbReference>
<reference evidence="1 2" key="1">
    <citation type="submission" date="2020-07" db="EMBL/GenBank/DDBJ databases">
        <title>Genomic Encyclopedia of Type Strains, Phase IV (KMG-IV): sequencing the most valuable type-strain genomes for metagenomic binning, comparative biology and taxonomic classification.</title>
        <authorList>
            <person name="Goeker M."/>
        </authorList>
    </citation>
    <scope>NUCLEOTIDE SEQUENCE [LARGE SCALE GENOMIC DNA]</scope>
    <source>
        <strain evidence="1 2">DSM 45533</strain>
    </source>
</reference>
<dbReference type="Proteomes" id="UP000530928">
    <property type="component" value="Unassembled WGS sequence"/>
</dbReference>
<evidence type="ECO:0000313" key="2">
    <source>
        <dbReference type="Proteomes" id="UP000530928"/>
    </source>
</evidence>
<dbReference type="AlphaFoldDB" id="A0A7W0CKF2"/>
<protein>
    <submittedName>
        <fullName evidence="1">Uncharacterized protein</fullName>
    </submittedName>
</protein>
<name>A0A7W0CKF2_9ACTN</name>
<gene>
    <name evidence="1" type="ORF">HNR30_004063</name>
</gene>
<accession>A0A7W0CKF2</accession>
<sequence length="576" mass="61905">MSYVGIHPEGARELVAAMDSARNAISDGFLADLKHALCVAQSDAVLEAQASFTVYQRYRAFLEESARELTWRVKVITSAPDATVDGETVYGSTRFESAKKAAEQGAADGAEFKELWAKAERDGDWRAVEEWLAAHQDELKDPEYAAAFLRAFGKENVVALLNKATEAYGPGSHLGLSPEQLAYFQERFQPLMDAIAAADDPELRAHLLDRLGLDAMAVLLVSTRMPEDFVRAAVPVLTQTFGLAVGVTDYNTSLTMTALGHHPELLQELLADPATANLLLDPRMLADPEYRKALAASLPGALDQTTSNPETLDRAWSNVLRLGSQDYFVDAMAGDEALSLALTTAFLPYLENAGHLMAASYVDGVPGLDLPPAREPLLPAGVTPEMVQDFLGGAIVHKSSSDALARQVAELMAGSGFETLLAEHGGDYEKMAADPALNDEMVAALGPLGIVMGAIYSAQGDNLRREDSSKQERELYLGFFTGLGTAKISDAALSSLAGVAAQLGANKFAQWLAGQPDDITPEQYAEGLRDSYVAAFTDLLVGQGMDRKLAEEVAVDFRAYFDAMEGEALKQQNAFG</sequence>